<dbReference type="PANTHER" id="PTHR34094:SF1">
    <property type="entry name" value="PROTEIN FAM185A"/>
    <property type="match status" value="1"/>
</dbReference>
<dbReference type="Pfam" id="PF13349">
    <property type="entry name" value="DUF4097"/>
    <property type="match status" value="1"/>
</dbReference>
<protein>
    <submittedName>
        <fullName evidence="3">DUF4097 family beta strand repeat-containing protein</fullName>
    </submittedName>
</protein>
<evidence type="ECO:0000313" key="3">
    <source>
        <dbReference type="EMBL" id="WLR41808.1"/>
    </source>
</evidence>
<feature type="domain" description="DUF4097" evidence="2">
    <location>
        <begin position="167"/>
        <end position="274"/>
    </location>
</feature>
<organism evidence="3 4">
    <name type="scientific">Bacillus carboniphilus</name>
    <dbReference type="NCBI Taxonomy" id="86663"/>
    <lineage>
        <taxon>Bacteria</taxon>
        <taxon>Bacillati</taxon>
        <taxon>Bacillota</taxon>
        <taxon>Bacilli</taxon>
        <taxon>Bacillales</taxon>
        <taxon>Bacillaceae</taxon>
        <taxon>Bacillus</taxon>
    </lineage>
</organism>
<reference evidence="3 4" key="1">
    <citation type="submission" date="2023-06" db="EMBL/GenBank/DDBJ databases">
        <title>Five Gram-positive bacteria isolated from mangrove sediments in Shenzhen, Guangdong, China.</title>
        <authorList>
            <person name="Yu S."/>
            <person name="Zheng W."/>
            <person name="Huang Y."/>
        </authorList>
    </citation>
    <scope>NUCLEOTIDE SEQUENCE [LARGE SCALE GENOMIC DNA]</scope>
    <source>
        <strain evidence="3 4">SaN35-3</strain>
    </source>
</reference>
<keyword evidence="1" id="KW-1133">Transmembrane helix</keyword>
<dbReference type="EMBL" id="CP129013">
    <property type="protein sequence ID" value="WLR41808.1"/>
    <property type="molecule type" value="Genomic_DNA"/>
</dbReference>
<evidence type="ECO:0000313" key="4">
    <source>
        <dbReference type="Proteomes" id="UP001197974"/>
    </source>
</evidence>
<sequence length="279" mass="30989">MFEESNIGYNFYFLVIIATFLFQRAVPSTISVSELEEFEERKMVTNDKVSKIDVELGSGNIQVYPNDKEEILIEFNCKGKKEVIEDLTLTVDEVGDQLKISVSSDRLLKIFTLREAKLNMALPDRLYKQVKINSASGNVKIESLKADDVVVENSSGNILLKNVISRSSQLHSSSGNVKIDHLIGDLTVESSSGNAEIILKEIDQTIEVDLSSGNVFLNVEEEPTSLNLDFNSFAGTGNVDVQMDYEIKSSNRIKGTLGSRENEVKVNISSGNFDFKVTD</sequence>
<dbReference type="InterPro" id="IPR025164">
    <property type="entry name" value="Toastrack_DUF4097"/>
</dbReference>
<keyword evidence="1" id="KW-0472">Membrane</keyword>
<keyword evidence="4" id="KW-1185">Reference proteome</keyword>
<proteinExistence type="predicted"/>
<feature type="transmembrane region" description="Helical" evidence="1">
    <location>
        <begin position="7"/>
        <end position="26"/>
    </location>
</feature>
<dbReference type="Proteomes" id="UP001197974">
    <property type="component" value="Chromosome"/>
</dbReference>
<name>A0ABY9JU29_9BACI</name>
<dbReference type="PANTHER" id="PTHR34094">
    <property type="match status" value="1"/>
</dbReference>
<gene>
    <name evidence="3" type="ORF">LC087_13275</name>
</gene>
<evidence type="ECO:0000259" key="2">
    <source>
        <dbReference type="Pfam" id="PF13349"/>
    </source>
</evidence>
<keyword evidence="1" id="KW-0812">Transmembrane</keyword>
<dbReference type="RefSeq" id="WP_226543093.1">
    <property type="nucleotide sequence ID" value="NZ_CP129013.1"/>
</dbReference>
<evidence type="ECO:0000256" key="1">
    <source>
        <dbReference type="SAM" id="Phobius"/>
    </source>
</evidence>
<accession>A0ABY9JU29</accession>